<dbReference type="Proteomes" id="UP000799324">
    <property type="component" value="Unassembled WGS sequence"/>
</dbReference>
<sequence>AKLQDVEVGDFVRFCEYAYRGDYTVPAWSVDQNLANEHHRARGSTATPSRGSSPKPNIFGNIPTSGSSAAFMNPTDPAQDLRTKFRERKYLRSGNPKALEISNQCAPRPNSSVSKFYASLPRSRSSIYLRTHATH</sequence>
<dbReference type="AlphaFoldDB" id="A0A6A6TJU2"/>
<feature type="non-terminal residue" evidence="2">
    <location>
        <position position="1"/>
    </location>
</feature>
<name>A0A6A6TJU2_9PLEO</name>
<dbReference type="EMBL" id="MU004308">
    <property type="protein sequence ID" value="KAF2659233.1"/>
    <property type="molecule type" value="Genomic_DNA"/>
</dbReference>
<evidence type="ECO:0000256" key="1">
    <source>
        <dbReference type="SAM" id="MobiDB-lite"/>
    </source>
</evidence>
<accession>A0A6A6TJU2</accession>
<reference evidence="2" key="1">
    <citation type="journal article" date="2020" name="Stud. Mycol.">
        <title>101 Dothideomycetes genomes: a test case for predicting lifestyles and emergence of pathogens.</title>
        <authorList>
            <person name="Haridas S."/>
            <person name="Albert R."/>
            <person name="Binder M."/>
            <person name="Bloem J."/>
            <person name="Labutti K."/>
            <person name="Salamov A."/>
            <person name="Andreopoulos B."/>
            <person name="Baker S."/>
            <person name="Barry K."/>
            <person name="Bills G."/>
            <person name="Bluhm B."/>
            <person name="Cannon C."/>
            <person name="Castanera R."/>
            <person name="Culley D."/>
            <person name="Daum C."/>
            <person name="Ezra D."/>
            <person name="Gonzalez J."/>
            <person name="Henrissat B."/>
            <person name="Kuo A."/>
            <person name="Liang C."/>
            <person name="Lipzen A."/>
            <person name="Lutzoni F."/>
            <person name="Magnuson J."/>
            <person name="Mondo S."/>
            <person name="Nolan M."/>
            <person name="Ohm R."/>
            <person name="Pangilinan J."/>
            <person name="Park H.-J."/>
            <person name="Ramirez L."/>
            <person name="Alfaro M."/>
            <person name="Sun H."/>
            <person name="Tritt A."/>
            <person name="Yoshinaga Y."/>
            <person name="Zwiers L.-H."/>
            <person name="Turgeon B."/>
            <person name="Goodwin S."/>
            <person name="Spatafora J."/>
            <person name="Crous P."/>
            <person name="Grigoriev I."/>
        </authorList>
    </citation>
    <scope>NUCLEOTIDE SEQUENCE</scope>
    <source>
        <strain evidence="2">CBS 122681</strain>
    </source>
</reference>
<gene>
    <name evidence="2" type="ORF">K491DRAFT_734881</name>
</gene>
<proteinExistence type="predicted"/>
<evidence type="ECO:0000313" key="3">
    <source>
        <dbReference type="Proteomes" id="UP000799324"/>
    </source>
</evidence>
<protein>
    <submittedName>
        <fullName evidence="2">Uncharacterized protein</fullName>
    </submittedName>
</protein>
<feature type="compositionally biased region" description="Polar residues" evidence="1">
    <location>
        <begin position="44"/>
        <end position="55"/>
    </location>
</feature>
<keyword evidence="3" id="KW-1185">Reference proteome</keyword>
<organism evidence="2 3">
    <name type="scientific">Lophiostoma macrostomum CBS 122681</name>
    <dbReference type="NCBI Taxonomy" id="1314788"/>
    <lineage>
        <taxon>Eukaryota</taxon>
        <taxon>Fungi</taxon>
        <taxon>Dikarya</taxon>
        <taxon>Ascomycota</taxon>
        <taxon>Pezizomycotina</taxon>
        <taxon>Dothideomycetes</taxon>
        <taxon>Pleosporomycetidae</taxon>
        <taxon>Pleosporales</taxon>
        <taxon>Lophiostomataceae</taxon>
        <taxon>Lophiostoma</taxon>
    </lineage>
</organism>
<feature type="region of interest" description="Disordered" evidence="1">
    <location>
        <begin position="38"/>
        <end position="77"/>
    </location>
</feature>
<dbReference type="OrthoDB" id="9997739at2759"/>
<evidence type="ECO:0000313" key="2">
    <source>
        <dbReference type="EMBL" id="KAF2659233.1"/>
    </source>
</evidence>